<evidence type="ECO:0000256" key="12">
    <source>
        <dbReference type="ARBA" id="ARBA00023015"/>
    </source>
</evidence>
<dbReference type="Gene3D" id="2.60.40.340">
    <property type="entry name" value="Rel homology domain (RHD), DNA-binding domain"/>
    <property type="match status" value="1"/>
</dbReference>
<keyword evidence="11" id="KW-0007">Acetylation</keyword>
<keyword evidence="12" id="KW-0805">Transcription regulation</keyword>
<keyword evidence="16" id="KW-0539">Nucleus</keyword>
<evidence type="ECO:0000256" key="11">
    <source>
        <dbReference type="ARBA" id="ARBA00022990"/>
    </source>
</evidence>
<dbReference type="SUPFAM" id="SSF81296">
    <property type="entry name" value="E set domains"/>
    <property type="match status" value="1"/>
</dbReference>
<name>A0AA38MFK4_9CUCU</name>
<keyword evidence="10" id="KW-0832">Ubl conjugation</keyword>
<comment type="caution">
    <text evidence="23">The sequence shown here is derived from an EMBL/GenBank/DDBJ whole genome shotgun (WGS) entry which is preliminary data.</text>
</comment>
<evidence type="ECO:0000256" key="17">
    <source>
        <dbReference type="ARBA" id="ARBA00055141"/>
    </source>
</evidence>
<comment type="function">
    <text evidence="17">Transcription factor involved, among others, in the transcriptional regulation of osmoprotective and inflammatory genes. Binds the DNA consensus sequence 5'-[ACT][AG]TGGAAA[CAT]A[TA][ATC][CA][ATG][GT][GAC][CG][CT]-3'. Mediates the transcriptional response to hypertonicity. Positively regulates the transcription of LCN2 and S100A4 genes; optimal transactivation of these genes requires the presence of DDX5/DDX17. Also involved in the DNA damage response by preventing formation of R-loops; R-loops are composed of a DNA:RNA hybrid and the associated non-template single-stranded DNA.</text>
</comment>
<evidence type="ECO:0000256" key="1">
    <source>
        <dbReference type="ARBA" id="ARBA00004123"/>
    </source>
</evidence>
<dbReference type="InterPro" id="IPR032397">
    <property type="entry name" value="RHD_dimer"/>
</dbReference>
<evidence type="ECO:0000256" key="4">
    <source>
        <dbReference type="ARBA" id="ARBA00022454"/>
    </source>
</evidence>
<keyword evidence="14" id="KW-0010">Activator</keyword>
<dbReference type="Pfam" id="PF00554">
    <property type="entry name" value="RHD_DNA_bind"/>
    <property type="match status" value="1"/>
</dbReference>
<dbReference type="GO" id="GO:0048468">
    <property type="term" value="P:cell development"/>
    <property type="evidence" value="ECO:0007669"/>
    <property type="project" value="UniProtKB-ARBA"/>
</dbReference>
<dbReference type="InterPro" id="IPR008366">
    <property type="entry name" value="NFAT"/>
</dbReference>
<evidence type="ECO:0000256" key="16">
    <source>
        <dbReference type="ARBA" id="ARBA00023242"/>
    </source>
</evidence>
<evidence type="ECO:0000313" key="24">
    <source>
        <dbReference type="Proteomes" id="UP001168821"/>
    </source>
</evidence>
<dbReference type="AlphaFoldDB" id="A0AA38MFK4"/>
<feature type="region of interest" description="Disordered" evidence="21">
    <location>
        <begin position="864"/>
        <end position="886"/>
    </location>
</feature>
<dbReference type="FunFam" id="2.60.40.340:FF:000002">
    <property type="entry name" value="Nuclear factor of activated T-cells 5, tonicity-responsive"/>
    <property type="match status" value="1"/>
</dbReference>
<keyword evidence="5" id="KW-0963">Cytoplasm</keyword>
<keyword evidence="24" id="KW-1185">Reference proteome</keyword>
<keyword evidence="15" id="KW-0804">Transcription</keyword>
<dbReference type="GO" id="GO:0005737">
    <property type="term" value="C:cytoplasm"/>
    <property type="evidence" value="ECO:0007669"/>
    <property type="project" value="UniProtKB-SubCell"/>
</dbReference>
<dbReference type="GO" id="GO:0005667">
    <property type="term" value="C:transcription regulator complex"/>
    <property type="evidence" value="ECO:0007669"/>
    <property type="project" value="TreeGrafter"/>
</dbReference>
<evidence type="ECO:0000256" key="21">
    <source>
        <dbReference type="SAM" id="MobiDB-lite"/>
    </source>
</evidence>
<evidence type="ECO:0000256" key="15">
    <source>
        <dbReference type="ARBA" id="ARBA00023163"/>
    </source>
</evidence>
<evidence type="ECO:0000256" key="18">
    <source>
        <dbReference type="ARBA" id="ARBA00065799"/>
    </source>
</evidence>
<keyword evidence="13" id="KW-0238">DNA-binding</keyword>
<dbReference type="GO" id="GO:0010467">
    <property type="term" value="P:gene expression"/>
    <property type="evidence" value="ECO:0007669"/>
    <property type="project" value="UniProtKB-ARBA"/>
</dbReference>
<protein>
    <recommendedName>
        <fullName evidence="19">Nuclear factor of activated T-cells 5</fullName>
    </recommendedName>
    <alternativeName>
        <fullName evidence="20">T-cell transcription factor NFAT5</fullName>
    </alternativeName>
</protein>
<evidence type="ECO:0000256" key="9">
    <source>
        <dbReference type="ARBA" id="ARBA00022765"/>
    </source>
</evidence>
<evidence type="ECO:0000256" key="3">
    <source>
        <dbReference type="ARBA" id="ARBA00004496"/>
    </source>
</evidence>
<dbReference type="Proteomes" id="UP001168821">
    <property type="component" value="Unassembled WGS sequence"/>
</dbReference>
<dbReference type="PANTHER" id="PTHR12533">
    <property type="entry name" value="NFAT"/>
    <property type="match status" value="1"/>
</dbReference>
<dbReference type="InterPro" id="IPR037059">
    <property type="entry name" value="RHD_DNA_bind_dom_sf"/>
</dbReference>
<dbReference type="InterPro" id="IPR014756">
    <property type="entry name" value="Ig_E-set"/>
</dbReference>
<evidence type="ECO:0000256" key="8">
    <source>
        <dbReference type="ARBA" id="ARBA00022763"/>
    </source>
</evidence>
<keyword evidence="6" id="KW-1017">Isopeptide bond</keyword>
<evidence type="ECO:0000256" key="6">
    <source>
        <dbReference type="ARBA" id="ARBA00022499"/>
    </source>
</evidence>
<dbReference type="InterPro" id="IPR013783">
    <property type="entry name" value="Ig-like_fold"/>
</dbReference>
<gene>
    <name evidence="23" type="ORF">Zmor_013617</name>
</gene>
<evidence type="ECO:0000256" key="10">
    <source>
        <dbReference type="ARBA" id="ARBA00022843"/>
    </source>
</evidence>
<dbReference type="GO" id="GO:1902531">
    <property type="term" value="P:regulation of intracellular signal transduction"/>
    <property type="evidence" value="ECO:0007669"/>
    <property type="project" value="UniProtKB-ARBA"/>
</dbReference>
<organism evidence="23 24">
    <name type="scientific">Zophobas morio</name>
    <dbReference type="NCBI Taxonomy" id="2755281"/>
    <lineage>
        <taxon>Eukaryota</taxon>
        <taxon>Metazoa</taxon>
        <taxon>Ecdysozoa</taxon>
        <taxon>Arthropoda</taxon>
        <taxon>Hexapoda</taxon>
        <taxon>Insecta</taxon>
        <taxon>Pterygota</taxon>
        <taxon>Neoptera</taxon>
        <taxon>Endopterygota</taxon>
        <taxon>Coleoptera</taxon>
        <taxon>Polyphaga</taxon>
        <taxon>Cucujiformia</taxon>
        <taxon>Tenebrionidae</taxon>
        <taxon>Zophobas</taxon>
    </lineage>
</organism>
<comment type="subcellular location">
    <subcellularLocation>
        <location evidence="2">Chromosome</location>
    </subcellularLocation>
    <subcellularLocation>
        <location evidence="3">Cytoplasm</location>
    </subcellularLocation>
    <subcellularLocation>
        <location evidence="1">Nucleus</location>
    </subcellularLocation>
</comment>
<dbReference type="SMART" id="SM00429">
    <property type="entry name" value="IPT"/>
    <property type="match status" value="1"/>
</dbReference>
<feature type="domain" description="RHD" evidence="22">
    <location>
        <begin position="183"/>
        <end position="342"/>
    </location>
</feature>
<evidence type="ECO:0000259" key="22">
    <source>
        <dbReference type="PROSITE" id="PS50254"/>
    </source>
</evidence>
<keyword evidence="9" id="KW-0013">ADP-ribosylation</keyword>
<accession>A0AA38MFK4</accession>
<dbReference type="GO" id="GO:0000981">
    <property type="term" value="F:DNA-binding transcription factor activity, RNA polymerase II-specific"/>
    <property type="evidence" value="ECO:0007669"/>
    <property type="project" value="TreeGrafter"/>
</dbReference>
<dbReference type="PROSITE" id="PS50254">
    <property type="entry name" value="REL_2"/>
    <property type="match status" value="1"/>
</dbReference>
<dbReference type="GO" id="GO:0005694">
    <property type="term" value="C:chromosome"/>
    <property type="evidence" value="ECO:0007669"/>
    <property type="project" value="UniProtKB-SubCell"/>
</dbReference>
<evidence type="ECO:0000313" key="23">
    <source>
        <dbReference type="EMBL" id="KAJ3654428.1"/>
    </source>
</evidence>
<dbReference type="InterPro" id="IPR002909">
    <property type="entry name" value="IPT_dom"/>
</dbReference>
<dbReference type="GO" id="GO:0048731">
    <property type="term" value="P:system development"/>
    <property type="evidence" value="ECO:0007669"/>
    <property type="project" value="UniProtKB-ARBA"/>
</dbReference>
<reference evidence="23" key="1">
    <citation type="journal article" date="2023" name="G3 (Bethesda)">
        <title>Whole genome assemblies of Zophobas morio and Tenebrio molitor.</title>
        <authorList>
            <person name="Kaur S."/>
            <person name="Stinson S.A."/>
            <person name="diCenzo G.C."/>
        </authorList>
    </citation>
    <scope>NUCLEOTIDE SEQUENCE</scope>
    <source>
        <strain evidence="23">QUZm001</strain>
    </source>
</reference>
<dbReference type="GO" id="GO:0000978">
    <property type="term" value="F:RNA polymerase II cis-regulatory region sequence-specific DNA binding"/>
    <property type="evidence" value="ECO:0007669"/>
    <property type="project" value="TreeGrafter"/>
</dbReference>
<dbReference type="GO" id="GO:0006974">
    <property type="term" value="P:DNA damage response"/>
    <property type="evidence" value="ECO:0007669"/>
    <property type="project" value="UniProtKB-KW"/>
</dbReference>
<evidence type="ECO:0000256" key="13">
    <source>
        <dbReference type="ARBA" id="ARBA00023125"/>
    </source>
</evidence>
<dbReference type="Gene3D" id="2.60.40.10">
    <property type="entry name" value="Immunoglobulins"/>
    <property type="match status" value="1"/>
</dbReference>
<proteinExistence type="predicted"/>
<evidence type="ECO:0000256" key="19">
    <source>
        <dbReference type="ARBA" id="ARBA00072227"/>
    </source>
</evidence>
<sequence length="1156" mass="126938">MTLCTIPTVGVRAPQVRERRPGRPPSGKRLAMVRDMPAKVRSAFRRSLDPCDNSNDSGLGFEHHADPHHLNMSDRLTWNGERAEAKRLKMDIKLENEEVNDRYCFPDTVRNCKESTSLIRTAPAGSIPSLSMNNNPTSSSGRAVPRCIPLSNRQPSSSPVPLTTQLSTSSKYVSDVSLTIVKQPEQQHRARYQTEGSRGAVKDREGNGFPIVQLIGYYKPTTLQVFIGTDVGKVAPHMFYQACKVSGKNSTPCIEKKIDGTCVIELQLDPSKDMSATCDCVGILKERNVDVEHRFPEQLGNRSKKKSTRCRMIFRTTLTHDDGSLETLQVCSQPIVCTQPPGIPEICKKSLTSCPASGGLELFVLGKNFLKDTKVYFQQFDDERHVRWEQAVVPDKEYLQQTHFVCVIPPYRRPDINEPVTVRLCVVSSGKTSEPHQFVYTPVNGAIPSVHVDPPPATPQAPFFNKMPWSSNISKREQDLGMMPPPESSLVPMAPRRPSISLPSTSENLSPPLRTLKQEYIDENSQSSVIDSMDHPERFRHISESSLDVHPGDSNMSMINDNSIDMLNHNNMLNHNENSNLSVSNEGSVEIMVRRRGSVSRPVCESSMDVNLSNSQMSTMNEDTSCSNVMQHCSNSVVTDRLVLSQPLLMQQNMLASASQNEVGAATAEELKVIDLRMKMPMATVADLVNSSAPSMATLQSFGVTEASDVPLPAQSAQSVENFLTNIETKSIQSQLQLKSDVSEKINEIINTESRGFCSPKILTSSPVVPAPTCGNLLPNCTTNLTSTSEAVYLRERQFITGTTENEGMLVAKSEAAAIAEQTISQTNAITSSITTLSTIESSISVPINTEKLDQLVNSTVESHIGSPTRSEQPSKMAMTSPNPEASSDVIRDVMLNSRSNLMVAPMINTTLSSPILNHDLSHAHTSPNLSPAVILNSQISPSLMCRNTQDTLLPNAMCQPPVTVESSLQPSVIPTLLTTNPNHSSPLHSPIAVANPLTLAAEPEKAVLIKAAVDLFETQKRISELDSRSKNIDTKEPMMNRMMEDIMTMASSGATEVMPTTRLSQLQGNNFVQPPLLNTVSPPEMALLNKTIAQDNKSDFVIPVPVKEITGISQVDKKTEDRMIPQSFTSLTENELINFINPSCFDQAPVDTKKS</sequence>
<keyword evidence="4" id="KW-0158">Chromosome</keyword>
<evidence type="ECO:0000256" key="2">
    <source>
        <dbReference type="ARBA" id="ARBA00004286"/>
    </source>
</evidence>
<dbReference type="SUPFAM" id="SSF49417">
    <property type="entry name" value="p53-like transcription factors"/>
    <property type="match status" value="1"/>
</dbReference>
<keyword evidence="7" id="KW-0597">Phosphoprotein</keyword>
<dbReference type="FunFam" id="2.60.40.10:FF:000174">
    <property type="entry name" value="Nuclear factor of activated T-cells 5, tonicity-responsive"/>
    <property type="match status" value="1"/>
</dbReference>
<dbReference type="GO" id="GO:0005634">
    <property type="term" value="C:nucleus"/>
    <property type="evidence" value="ECO:0007669"/>
    <property type="project" value="UniProtKB-SubCell"/>
</dbReference>
<evidence type="ECO:0000256" key="5">
    <source>
        <dbReference type="ARBA" id="ARBA00022490"/>
    </source>
</evidence>
<dbReference type="Pfam" id="PF16179">
    <property type="entry name" value="RHD_dimer"/>
    <property type="match status" value="1"/>
</dbReference>
<dbReference type="GO" id="GO:0045944">
    <property type="term" value="P:positive regulation of transcription by RNA polymerase II"/>
    <property type="evidence" value="ECO:0007669"/>
    <property type="project" value="UniProtKB-ARBA"/>
</dbReference>
<comment type="subunit">
    <text evidence="18">Homodimer when bound to DNA, completely encircles its DNA target. Interacts with CIDEC; this interaction is direct and retains NFAT5 in the cytoplasm. Does not bind with Fos and Jun transcription factors. Interacts with DDX5 and DDX17; this interaction leads to DDX5/DDX17 recruitment to LNC2 and S100A4 promoters and NFAT5-mediated DDX5/DDX17-enhanced transactivation.</text>
</comment>
<evidence type="ECO:0000256" key="20">
    <source>
        <dbReference type="ARBA" id="ARBA00080722"/>
    </source>
</evidence>
<dbReference type="EMBL" id="JALNTZ010000004">
    <property type="protein sequence ID" value="KAJ3654428.1"/>
    <property type="molecule type" value="Genomic_DNA"/>
</dbReference>
<evidence type="ECO:0000256" key="7">
    <source>
        <dbReference type="ARBA" id="ARBA00022553"/>
    </source>
</evidence>
<dbReference type="InterPro" id="IPR008967">
    <property type="entry name" value="p53-like_TF_DNA-bd_sf"/>
</dbReference>
<keyword evidence="8" id="KW-0227">DNA damage</keyword>
<evidence type="ECO:0000256" key="14">
    <source>
        <dbReference type="ARBA" id="ARBA00023159"/>
    </source>
</evidence>
<dbReference type="PANTHER" id="PTHR12533:SF7">
    <property type="entry name" value="NFAT NUCLEAR FACTOR, ISOFORM B"/>
    <property type="match status" value="1"/>
</dbReference>
<dbReference type="InterPro" id="IPR011539">
    <property type="entry name" value="RHD_DNA_bind_dom"/>
</dbReference>